<feature type="binding site" evidence="11">
    <location>
        <begin position="15"/>
        <end position="20"/>
    </location>
    <ligand>
        <name>NADP(+)</name>
        <dbReference type="ChEBI" id="CHEBI:58349"/>
    </ligand>
</feature>
<protein>
    <recommendedName>
        <fullName evidence="9 10">Pyrroline-5-carboxylate reductase</fullName>
        <shortName evidence="9">P5C reductase</shortName>
        <shortName evidence="9">P5CR</shortName>
        <ecNumber evidence="9 10">1.5.1.2</ecNumber>
    </recommendedName>
    <alternativeName>
        <fullName evidence="9">PCA reductase</fullName>
    </alternativeName>
</protein>
<keyword evidence="6 9" id="KW-0521">NADP</keyword>
<dbReference type="AlphaFoldDB" id="A0A3S1ASC6"/>
<evidence type="ECO:0000313" key="15">
    <source>
        <dbReference type="EMBL" id="RUS98348.1"/>
    </source>
</evidence>
<comment type="caution">
    <text evidence="15">The sequence shown here is derived from an EMBL/GenBank/DDBJ whole genome shotgun (WGS) entry which is preliminary data.</text>
</comment>
<feature type="binding site" evidence="11">
    <location>
        <begin position="78"/>
        <end position="81"/>
    </location>
    <ligand>
        <name>NADP(+)</name>
        <dbReference type="ChEBI" id="CHEBI:58349"/>
    </ligand>
</feature>
<dbReference type="Proteomes" id="UP000276103">
    <property type="component" value="Unassembled WGS sequence"/>
</dbReference>
<dbReference type="Gene3D" id="3.40.50.720">
    <property type="entry name" value="NAD(P)-binding Rossmann-like Domain"/>
    <property type="match status" value="1"/>
</dbReference>
<evidence type="ECO:0000259" key="13">
    <source>
        <dbReference type="Pfam" id="PF03807"/>
    </source>
</evidence>
<comment type="catalytic activity">
    <reaction evidence="9 12">
        <text>L-proline + NADP(+) = (S)-1-pyrroline-5-carboxylate + NADPH + 2 H(+)</text>
        <dbReference type="Rhea" id="RHEA:14109"/>
        <dbReference type="ChEBI" id="CHEBI:15378"/>
        <dbReference type="ChEBI" id="CHEBI:17388"/>
        <dbReference type="ChEBI" id="CHEBI:57783"/>
        <dbReference type="ChEBI" id="CHEBI:58349"/>
        <dbReference type="ChEBI" id="CHEBI:60039"/>
        <dbReference type="EC" id="1.5.1.2"/>
    </reaction>
</comment>
<gene>
    <name evidence="9 15" type="primary">proC</name>
    <name evidence="15" type="ORF">DSM107003_14360</name>
</gene>
<reference evidence="15 16" key="1">
    <citation type="journal article" date="2019" name="Genome Biol. Evol.">
        <title>Day and night: Metabolic profiles and evolutionary relationships of six axenic non-marine cyanobacteria.</title>
        <authorList>
            <person name="Will S.E."/>
            <person name="Henke P."/>
            <person name="Boedeker C."/>
            <person name="Huang S."/>
            <person name="Brinkmann H."/>
            <person name="Rohde M."/>
            <person name="Jarek M."/>
            <person name="Friedl T."/>
            <person name="Seufert S."/>
            <person name="Schumacher M."/>
            <person name="Overmann J."/>
            <person name="Neumann-Schaal M."/>
            <person name="Petersen J."/>
        </authorList>
    </citation>
    <scope>NUCLEOTIDE SEQUENCE [LARGE SCALE GENOMIC DNA]</scope>
    <source>
        <strain evidence="15 16">SAG 1403-4b</strain>
    </source>
</reference>
<feature type="binding site" evidence="11">
    <location>
        <position position="64"/>
    </location>
    <ligand>
        <name>NADPH</name>
        <dbReference type="ChEBI" id="CHEBI:57783"/>
    </ligand>
</feature>
<evidence type="ECO:0000259" key="14">
    <source>
        <dbReference type="Pfam" id="PF14748"/>
    </source>
</evidence>
<evidence type="ECO:0000256" key="1">
    <source>
        <dbReference type="ARBA" id="ARBA00004496"/>
    </source>
</evidence>
<keyword evidence="7 9" id="KW-0560">Oxidoreductase</keyword>
<comment type="subcellular location">
    <subcellularLocation>
        <location evidence="1 9">Cytoplasm</location>
    </subcellularLocation>
</comment>
<dbReference type="PROSITE" id="PS00521">
    <property type="entry name" value="P5CR"/>
    <property type="match status" value="1"/>
</dbReference>
<evidence type="ECO:0000256" key="3">
    <source>
        <dbReference type="ARBA" id="ARBA00022490"/>
    </source>
</evidence>
<evidence type="ECO:0000256" key="7">
    <source>
        <dbReference type="ARBA" id="ARBA00023002"/>
    </source>
</evidence>
<dbReference type="UniPathway" id="UPA00098">
    <property type="reaction ID" value="UER00361"/>
</dbReference>
<dbReference type="InterPro" id="IPR029036">
    <property type="entry name" value="P5CR_dimer"/>
</dbReference>
<dbReference type="EMBL" id="RSCM01000003">
    <property type="protein sequence ID" value="RUS98348.1"/>
    <property type="molecule type" value="Genomic_DNA"/>
</dbReference>
<dbReference type="PIRSF" id="PIRSF000193">
    <property type="entry name" value="Pyrrol-5-carb_rd"/>
    <property type="match status" value="1"/>
</dbReference>
<sequence>MTNIYSQMTIKFGLIGGGVMGEALLSRLIARGIYHGSEVIVSEPQASRQSFLQQQYDVRVTTDNCLVLAEAQEAVMLAVKPQVFSAIAQELADILPTKHSPLIISILAGVTLKQLEAAFPQLPVIRAMPNTPATVGAGITAICLGAYTHPIHQQTAQQIFSAVGEVVEVPEMLMDAVTGLSGSGPAYVALMIEALADGGVAAGLPRIVAKQLALHTVLGTAKLLEETKLHPAELKDRVTSPGGTTIAGVSELEKAGFRSALIEAVKAAKERSQELGKG</sequence>
<comment type="catalytic activity">
    <reaction evidence="9">
        <text>L-proline + NAD(+) = (S)-1-pyrroline-5-carboxylate + NADH + 2 H(+)</text>
        <dbReference type="Rhea" id="RHEA:14105"/>
        <dbReference type="ChEBI" id="CHEBI:15378"/>
        <dbReference type="ChEBI" id="CHEBI:17388"/>
        <dbReference type="ChEBI" id="CHEBI:57540"/>
        <dbReference type="ChEBI" id="CHEBI:57945"/>
        <dbReference type="ChEBI" id="CHEBI:60039"/>
        <dbReference type="EC" id="1.5.1.2"/>
    </reaction>
</comment>
<feature type="domain" description="Pyrroline-5-carboxylate reductase dimerisation" evidence="14">
    <location>
        <begin position="171"/>
        <end position="275"/>
    </location>
</feature>
<keyword evidence="4 9" id="KW-0028">Amino-acid biosynthesis</keyword>
<organism evidence="15 16">
    <name type="scientific">Trichormus variabilis SAG 1403-4b</name>
    <dbReference type="NCBI Taxonomy" id="447716"/>
    <lineage>
        <taxon>Bacteria</taxon>
        <taxon>Bacillati</taxon>
        <taxon>Cyanobacteriota</taxon>
        <taxon>Cyanophyceae</taxon>
        <taxon>Nostocales</taxon>
        <taxon>Nostocaceae</taxon>
        <taxon>Trichormus</taxon>
    </lineage>
</organism>
<dbReference type="FunFam" id="3.40.50.720:FF:000190">
    <property type="entry name" value="Pyrroline-5-carboxylate reductase"/>
    <property type="match status" value="1"/>
</dbReference>
<evidence type="ECO:0000256" key="12">
    <source>
        <dbReference type="RuleBase" id="RU003903"/>
    </source>
</evidence>
<dbReference type="PANTHER" id="PTHR11645:SF0">
    <property type="entry name" value="PYRROLINE-5-CARBOXYLATE REDUCTASE 3"/>
    <property type="match status" value="1"/>
</dbReference>
<dbReference type="SUPFAM" id="SSF48179">
    <property type="entry name" value="6-phosphogluconate dehydrogenase C-terminal domain-like"/>
    <property type="match status" value="1"/>
</dbReference>
<dbReference type="GO" id="GO:0055129">
    <property type="term" value="P:L-proline biosynthetic process"/>
    <property type="evidence" value="ECO:0007669"/>
    <property type="project" value="UniProtKB-UniRule"/>
</dbReference>
<dbReference type="Pfam" id="PF14748">
    <property type="entry name" value="P5CR_dimer"/>
    <property type="match status" value="1"/>
</dbReference>
<dbReference type="EC" id="1.5.1.2" evidence="9 10"/>
<evidence type="ECO:0000313" key="16">
    <source>
        <dbReference type="Proteomes" id="UP000276103"/>
    </source>
</evidence>
<dbReference type="Gene3D" id="1.10.3730.10">
    <property type="entry name" value="ProC C-terminal domain-like"/>
    <property type="match status" value="1"/>
</dbReference>
<comment type="function">
    <text evidence="8 9">Catalyzes the reduction of 1-pyrroline-5-carboxylate (PCA) to L-proline.</text>
</comment>
<evidence type="ECO:0000256" key="4">
    <source>
        <dbReference type="ARBA" id="ARBA00022605"/>
    </source>
</evidence>
<dbReference type="InterPro" id="IPR000304">
    <property type="entry name" value="Pyrroline-COOH_reductase"/>
</dbReference>
<keyword evidence="16" id="KW-1185">Reference proteome</keyword>
<dbReference type="HAMAP" id="MF_01925">
    <property type="entry name" value="P5C_reductase"/>
    <property type="match status" value="1"/>
</dbReference>
<comment type="pathway">
    <text evidence="9 12">Amino-acid biosynthesis; L-proline biosynthesis; L-proline from L-glutamate 5-semialdehyde: step 1/1.</text>
</comment>
<accession>A0A3S1ASC6</accession>
<dbReference type="Pfam" id="PF03807">
    <property type="entry name" value="F420_oxidored"/>
    <property type="match status" value="1"/>
</dbReference>
<dbReference type="NCBIfam" id="TIGR00112">
    <property type="entry name" value="proC"/>
    <property type="match status" value="1"/>
</dbReference>
<dbReference type="InterPro" id="IPR008927">
    <property type="entry name" value="6-PGluconate_DH-like_C_sf"/>
</dbReference>
<evidence type="ECO:0000256" key="11">
    <source>
        <dbReference type="PIRSR" id="PIRSR000193-1"/>
    </source>
</evidence>
<evidence type="ECO:0000256" key="2">
    <source>
        <dbReference type="ARBA" id="ARBA00005525"/>
    </source>
</evidence>
<evidence type="ECO:0000256" key="8">
    <source>
        <dbReference type="ARBA" id="ARBA00058118"/>
    </source>
</evidence>
<dbReference type="InterPro" id="IPR053790">
    <property type="entry name" value="P5CR-like_CS"/>
</dbReference>
<dbReference type="GO" id="GO:0004735">
    <property type="term" value="F:pyrroline-5-carboxylate reductase activity"/>
    <property type="evidence" value="ECO:0007669"/>
    <property type="project" value="UniProtKB-UniRule"/>
</dbReference>
<evidence type="ECO:0000256" key="9">
    <source>
        <dbReference type="HAMAP-Rule" id="MF_01925"/>
    </source>
</evidence>
<proteinExistence type="inferred from homology"/>
<dbReference type="InterPro" id="IPR036291">
    <property type="entry name" value="NAD(P)-bd_dom_sf"/>
</dbReference>
<keyword evidence="3 9" id="KW-0963">Cytoplasm</keyword>
<evidence type="ECO:0000256" key="10">
    <source>
        <dbReference type="NCBIfam" id="TIGR00112"/>
    </source>
</evidence>
<evidence type="ECO:0000256" key="5">
    <source>
        <dbReference type="ARBA" id="ARBA00022650"/>
    </source>
</evidence>
<dbReference type="SUPFAM" id="SSF51735">
    <property type="entry name" value="NAD(P)-binding Rossmann-fold domains"/>
    <property type="match status" value="1"/>
</dbReference>
<dbReference type="InterPro" id="IPR028939">
    <property type="entry name" value="P5C_Rdtase_cat_N"/>
</dbReference>
<dbReference type="PANTHER" id="PTHR11645">
    <property type="entry name" value="PYRROLINE-5-CARBOXYLATE REDUCTASE"/>
    <property type="match status" value="1"/>
</dbReference>
<keyword evidence="5 9" id="KW-0641">Proline biosynthesis</keyword>
<evidence type="ECO:0000256" key="6">
    <source>
        <dbReference type="ARBA" id="ARBA00022857"/>
    </source>
</evidence>
<name>A0A3S1ASC6_ANAVA</name>
<dbReference type="FunFam" id="1.10.3730.10:FF:000001">
    <property type="entry name" value="Pyrroline-5-carboxylate reductase"/>
    <property type="match status" value="1"/>
</dbReference>
<comment type="similarity">
    <text evidence="2 9 12">Belongs to the pyrroline-5-carboxylate reductase family.</text>
</comment>
<dbReference type="GO" id="GO:0005737">
    <property type="term" value="C:cytoplasm"/>
    <property type="evidence" value="ECO:0007669"/>
    <property type="project" value="UniProtKB-SubCell"/>
</dbReference>
<feature type="domain" description="Pyrroline-5-carboxylate reductase catalytic N-terminal" evidence="13">
    <location>
        <begin position="11"/>
        <end position="109"/>
    </location>
</feature>